<name>F4QMR1_9CAUL</name>
<dbReference type="SMART" id="SM00354">
    <property type="entry name" value="HTH_LACI"/>
    <property type="match status" value="1"/>
</dbReference>
<dbReference type="HOGENOM" id="CLU_037628_6_2_5"/>
<dbReference type="SUPFAM" id="SSF47413">
    <property type="entry name" value="lambda repressor-like DNA-binding domains"/>
    <property type="match status" value="1"/>
</dbReference>
<dbReference type="InterPro" id="IPR028082">
    <property type="entry name" value="Peripla_BP_I"/>
</dbReference>
<keyword evidence="1" id="KW-0805">Transcription regulation</keyword>
<dbReference type="PANTHER" id="PTHR30146">
    <property type="entry name" value="LACI-RELATED TRANSCRIPTIONAL REPRESSOR"/>
    <property type="match status" value="1"/>
</dbReference>
<dbReference type="GO" id="GO:0003700">
    <property type="term" value="F:DNA-binding transcription factor activity"/>
    <property type="evidence" value="ECO:0007669"/>
    <property type="project" value="TreeGrafter"/>
</dbReference>
<dbReference type="RefSeq" id="WP_006273704.1">
    <property type="nucleotide sequence ID" value="NZ_GL883078.1"/>
</dbReference>
<evidence type="ECO:0000256" key="1">
    <source>
        <dbReference type="ARBA" id="ARBA00023015"/>
    </source>
</evidence>
<dbReference type="InterPro" id="IPR046335">
    <property type="entry name" value="LacI/GalR-like_sensor"/>
</dbReference>
<evidence type="ECO:0000313" key="5">
    <source>
        <dbReference type="EMBL" id="EGF91502.1"/>
    </source>
</evidence>
<sequence length="349" mass="38464">MKQQRPTSLDIAALAGVSQTTVSRALAQSPLVSEDAKRRVLEAARALRYKVDVNARKLRSKKIHTLAVLISEDLDNSENPINPFFLPLIGSILKYAGQQGYDVLISLQQKSDEWGTDYGFSRRADGIIFLGCKDFQVYTHLFEYLNEVGDPWVVWGVNRLDCARLVIGSDNEAGGYMATRHLLDVGRRRIAFVGKHQPEHPEFRDRYRGYCRALTEAGVPIDDALRVDAFLAREDGVAGVDRLLDNNIPFDAVFCATDLLAMGAMQALHRRGLHVPNDVSVVGFDDLWVCSSLSPALTTIRQDTEAAARALIDGLSALIDDEPVLDTQMAPKLVIRESCGGLPGLMAAQ</sequence>
<evidence type="ECO:0000313" key="6">
    <source>
        <dbReference type="Proteomes" id="UP000006512"/>
    </source>
</evidence>
<evidence type="ECO:0000259" key="4">
    <source>
        <dbReference type="PROSITE" id="PS50932"/>
    </source>
</evidence>
<dbReference type="Gene3D" id="3.40.50.2300">
    <property type="match status" value="2"/>
</dbReference>
<dbReference type="SUPFAM" id="SSF53822">
    <property type="entry name" value="Periplasmic binding protein-like I"/>
    <property type="match status" value="1"/>
</dbReference>
<reference evidence="6" key="1">
    <citation type="submission" date="2011-03" db="EMBL/GenBank/DDBJ databases">
        <title>Draft genome sequence of Brevundimonas diminuta.</title>
        <authorList>
            <person name="Brown P.J.B."/>
            <person name="Buechlein A."/>
            <person name="Hemmerich C."/>
            <person name="Brun Y.V."/>
        </authorList>
    </citation>
    <scope>NUCLEOTIDE SEQUENCE [LARGE SCALE GENOMIC DNA]</scope>
    <source>
        <strain evidence="6">C19</strain>
    </source>
</reference>
<protein>
    <submittedName>
        <fullName evidence="5">HTH-type transcriptional regulator regA</fullName>
    </submittedName>
</protein>
<keyword evidence="2" id="KW-0238">DNA-binding</keyword>
<accession>F4QMR1</accession>
<dbReference type="PROSITE" id="PS50932">
    <property type="entry name" value="HTH_LACI_2"/>
    <property type="match status" value="1"/>
</dbReference>
<organism evidence="5 6">
    <name type="scientific">Asticcacaulis biprosthecium C19</name>
    <dbReference type="NCBI Taxonomy" id="715226"/>
    <lineage>
        <taxon>Bacteria</taxon>
        <taxon>Pseudomonadati</taxon>
        <taxon>Pseudomonadota</taxon>
        <taxon>Alphaproteobacteria</taxon>
        <taxon>Caulobacterales</taxon>
        <taxon>Caulobacteraceae</taxon>
        <taxon>Asticcacaulis</taxon>
    </lineage>
</organism>
<dbReference type="Gene3D" id="1.10.260.40">
    <property type="entry name" value="lambda repressor-like DNA-binding domains"/>
    <property type="match status" value="1"/>
</dbReference>
<feature type="domain" description="HTH lacI-type" evidence="4">
    <location>
        <begin position="6"/>
        <end position="60"/>
    </location>
</feature>
<dbReference type="InterPro" id="IPR000843">
    <property type="entry name" value="HTH_LacI"/>
</dbReference>
<dbReference type="Pfam" id="PF13377">
    <property type="entry name" value="Peripla_BP_3"/>
    <property type="match status" value="1"/>
</dbReference>
<dbReference type="OrthoDB" id="8433438at2"/>
<evidence type="ECO:0000256" key="3">
    <source>
        <dbReference type="ARBA" id="ARBA00023163"/>
    </source>
</evidence>
<dbReference type="STRING" id="715226.ABI_29190"/>
<dbReference type="EMBL" id="GL883078">
    <property type="protein sequence ID" value="EGF91502.1"/>
    <property type="molecule type" value="Genomic_DNA"/>
</dbReference>
<dbReference type="Pfam" id="PF00356">
    <property type="entry name" value="LacI"/>
    <property type="match status" value="1"/>
</dbReference>
<dbReference type="CDD" id="cd01392">
    <property type="entry name" value="HTH_LacI"/>
    <property type="match status" value="1"/>
</dbReference>
<dbReference type="InterPro" id="IPR010982">
    <property type="entry name" value="Lambda_DNA-bd_dom_sf"/>
</dbReference>
<evidence type="ECO:0000256" key="2">
    <source>
        <dbReference type="ARBA" id="ARBA00023125"/>
    </source>
</evidence>
<gene>
    <name evidence="5" type="ORF">ABI_29190</name>
</gene>
<keyword evidence="6" id="KW-1185">Reference proteome</keyword>
<proteinExistence type="predicted"/>
<keyword evidence="3" id="KW-0804">Transcription</keyword>
<dbReference type="AlphaFoldDB" id="F4QMR1"/>
<dbReference type="Proteomes" id="UP000006512">
    <property type="component" value="Unassembled WGS sequence"/>
</dbReference>
<dbReference type="GO" id="GO:0000976">
    <property type="term" value="F:transcription cis-regulatory region binding"/>
    <property type="evidence" value="ECO:0007669"/>
    <property type="project" value="TreeGrafter"/>
</dbReference>
<dbReference type="eggNOG" id="COG1609">
    <property type="taxonomic scope" value="Bacteria"/>
</dbReference>
<dbReference type="PANTHER" id="PTHR30146:SF120">
    <property type="entry name" value="ALANINE RACEMASE"/>
    <property type="match status" value="1"/>
</dbReference>